<evidence type="ECO:0008006" key="2">
    <source>
        <dbReference type="Google" id="ProtNLM"/>
    </source>
</evidence>
<gene>
    <name evidence="1" type="ORF">LCGC14_0249570</name>
</gene>
<accession>A0A0F9U9U2</accession>
<dbReference type="SUPFAM" id="SSF53335">
    <property type="entry name" value="S-adenosyl-L-methionine-dependent methyltransferases"/>
    <property type="match status" value="1"/>
</dbReference>
<dbReference type="AlphaFoldDB" id="A0A0F9U9U2"/>
<dbReference type="InterPro" id="IPR029063">
    <property type="entry name" value="SAM-dependent_MTases_sf"/>
</dbReference>
<organism evidence="1">
    <name type="scientific">marine sediment metagenome</name>
    <dbReference type="NCBI Taxonomy" id="412755"/>
    <lineage>
        <taxon>unclassified sequences</taxon>
        <taxon>metagenomes</taxon>
        <taxon>ecological metagenomes</taxon>
    </lineage>
</organism>
<name>A0A0F9U9U2_9ZZZZ</name>
<dbReference type="Gene3D" id="3.40.50.150">
    <property type="entry name" value="Vaccinia Virus protein VP39"/>
    <property type="match status" value="1"/>
</dbReference>
<proteinExistence type="predicted"/>
<comment type="caution">
    <text evidence="1">The sequence shown here is derived from an EMBL/GenBank/DDBJ whole genome shotgun (WGS) entry which is preliminary data.</text>
</comment>
<sequence>MRQCTANGGFPRRHAKKRGDAFSDKIAQIIEMVIPKDKLVVDFGAGAYGTYVRWMLDNGWENVAGVDGSWGVEKLSKGLVKFGDLSLCLTVGEGRMIPVIPDWIISIEVGEHIPPEKADVFMDNLSVAKEGILMSWALPGQKGFHHVNCRMIEWVACEMGKRGFSVDDVATMEARTFRRHVLRKRLLVLKRD</sequence>
<protein>
    <recommendedName>
        <fullName evidence="2">Methyltransferase type 11 domain-containing protein</fullName>
    </recommendedName>
</protein>
<evidence type="ECO:0000313" key="1">
    <source>
        <dbReference type="EMBL" id="KKN88394.1"/>
    </source>
</evidence>
<dbReference type="EMBL" id="LAZR01000129">
    <property type="protein sequence ID" value="KKN88394.1"/>
    <property type="molecule type" value="Genomic_DNA"/>
</dbReference>
<reference evidence="1" key="1">
    <citation type="journal article" date="2015" name="Nature">
        <title>Complex archaea that bridge the gap between prokaryotes and eukaryotes.</title>
        <authorList>
            <person name="Spang A."/>
            <person name="Saw J.H."/>
            <person name="Jorgensen S.L."/>
            <person name="Zaremba-Niedzwiedzka K."/>
            <person name="Martijn J."/>
            <person name="Lind A.E."/>
            <person name="van Eijk R."/>
            <person name="Schleper C."/>
            <person name="Guy L."/>
            <person name="Ettema T.J."/>
        </authorList>
    </citation>
    <scope>NUCLEOTIDE SEQUENCE</scope>
</reference>